<feature type="compositionally biased region" description="Basic residues" evidence="1">
    <location>
        <begin position="218"/>
        <end position="227"/>
    </location>
</feature>
<reference evidence="3" key="1">
    <citation type="journal article" date="2013" name="New Phytol.">
        <title>Comparative genomic and transcriptomic analyses reveal the hemibiotrophic stage shift of Colletotrichum fungi.</title>
        <authorList>
            <person name="Gan P."/>
            <person name="Ikeda K."/>
            <person name="Irieda H."/>
            <person name="Narusaka M."/>
            <person name="O'Connell R.J."/>
            <person name="Narusaka Y."/>
            <person name="Takano Y."/>
            <person name="Kubo Y."/>
            <person name="Shirasu K."/>
        </authorList>
    </citation>
    <scope>NUCLEOTIDE SEQUENCE [LARGE SCALE GENOMIC DNA]</scope>
    <source>
        <strain evidence="3">104-T / ATCC 96160 / CBS 514.97 / LARS 414 / MAFF 240422</strain>
    </source>
</reference>
<reference evidence="3" key="2">
    <citation type="journal article" date="2019" name="Mol. Plant Microbe Interact.">
        <title>Genome sequence resources for four phytopathogenic fungi from the Colletotrichum orbiculare species complex.</title>
        <authorList>
            <person name="Gan P."/>
            <person name="Tsushima A."/>
            <person name="Narusaka M."/>
            <person name="Narusaka Y."/>
            <person name="Takano Y."/>
            <person name="Kubo Y."/>
            <person name="Shirasu K."/>
        </authorList>
    </citation>
    <scope>GENOME REANNOTATION</scope>
    <source>
        <strain evidence="3">104-T / ATCC 96160 / CBS 514.97 / LARS 414 / MAFF 240422</strain>
    </source>
</reference>
<evidence type="ECO:0000256" key="1">
    <source>
        <dbReference type="SAM" id="MobiDB-lite"/>
    </source>
</evidence>
<evidence type="ECO:0008006" key="4">
    <source>
        <dbReference type="Google" id="ProtNLM"/>
    </source>
</evidence>
<dbReference type="PANTHER" id="PTHR40644:SF1">
    <property type="entry name" value="UPF0653 PROTEIN C607.02C"/>
    <property type="match status" value="1"/>
</dbReference>
<feature type="region of interest" description="Disordered" evidence="1">
    <location>
        <begin position="214"/>
        <end position="259"/>
    </location>
</feature>
<organism evidence="2 3">
    <name type="scientific">Colletotrichum orbiculare (strain 104-T / ATCC 96160 / CBS 514.97 / LARS 414 / MAFF 240422)</name>
    <name type="common">Cucumber anthracnose fungus</name>
    <name type="synonym">Colletotrichum lagenarium</name>
    <dbReference type="NCBI Taxonomy" id="1213857"/>
    <lineage>
        <taxon>Eukaryota</taxon>
        <taxon>Fungi</taxon>
        <taxon>Dikarya</taxon>
        <taxon>Ascomycota</taxon>
        <taxon>Pezizomycotina</taxon>
        <taxon>Sordariomycetes</taxon>
        <taxon>Hypocreomycetidae</taxon>
        <taxon>Glomerellales</taxon>
        <taxon>Glomerellaceae</taxon>
        <taxon>Colletotrichum</taxon>
        <taxon>Colletotrichum orbiculare species complex</taxon>
    </lineage>
</organism>
<feature type="compositionally biased region" description="Basic and acidic residues" evidence="1">
    <location>
        <begin position="95"/>
        <end position="112"/>
    </location>
</feature>
<dbReference type="PANTHER" id="PTHR40644">
    <property type="entry name" value="UPF0653 PROTEIN C607.02C"/>
    <property type="match status" value="1"/>
</dbReference>
<gene>
    <name evidence="2" type="ORF">Cob_v003587</name>
</gene>
<proteinExistence type="predicted"/>
<feature type="compositionally biased region" description="Basic and acidic residues" evidence="1">
    <location>
        <begin position="240"/>
        <end position="250"/>
    </location>
</feature>
<keyword evidence="3" id="KW-1185">Reference proteome</keyword>
<evidence type="ECO:0000313" key="3">
    <source>
        <dbReference type="Proteomes" id="UP000014480"/>
    </source>
</evidence>
<evidence type="ECO:0000313" key="2">
    <source>
        <dbReference type="EMBL" id="TDZ23463.1"/>
    </source>
</evidence>
<protein>
    <recommendedName>
        <fullName evidence="4">Urease accessory protein</fullName>
    </recommendedName>
</protein>
<dbReference type="OrthoDB" id="5876637at2759"/>
<comment type="caution">
    <text evidence="2">The sequence shown here is derived from an EMBL/GenBank/DDBJ whole genome shotgun (WGS) entry which is preliminary data.</text>
</comment>
<sequence>MPHKHTRRQNDPSSFNLPPNQIARPLPVTRGRNAEQPAATSSSVQNPTTSRKRRKRTSDDDTPRAFKRLMALAQGKKQRSGLDDGQPPINKKRPKVTEQKHNAENKTVEKSKMPTIRPGESMSDFTARVNAALPLAGLVSKTVKNAKDPLGLKVQRTRKERKMHKLYDQWREEERKIQERREEDLELAAERELDEEINGGTFRNLGVSHVDGHVWGGKNKRKSKKGKGASGEDDPWAELTKTRGEAKPGLHDVAQAPPELSKVSRQKLLVRGAAVDVSNVPKSAGSLRNREELQGIREDLIAAYRRGKAEKLARLGGAS</sequence>
<feature type="region of interest" description="Disordered" evidence="1">
    <location>
        <begin position="1"/>
        <end position="121"/>
    </location>
</feature>
<dbReference type="AlphaFoldDB" id="A0A484FZW3"/>
<accession>A0A484FZW3</accession>
<dbReference type="Proteomes" id="UP000014480">
    <property type="component" value="Unassembled WGS sequence"/>
</dbReference>
<dbReference type="EMBL" id="AMCV02000006">
    <property type="protein sequence ID" value="TDZ23463.1"/>
    <property type="molecule type" value="Genomic_DNA"/>
</dbReference>
<name>A0A484FZW3_COLOR</name>